<dbReference type="RefSeq" id="XP_009784893.1">
    <property type="nucleotide sequence ID" value="XM_009786591.1"/>
</dbReference>
<keyword evidence="2" id="KW-1185">Reference proteome</keyword>
<dbReference type="PANTHER" id="PTHR33144:SF32">
    <property type="entry name" value="AP2_ERF DOMAIN-CONTAINING PROTEIN"/>
    <property type="match status" value="1"/>
</dbReference>
<gene>
    <name evidence="3" type="primary">LOC104233227</name>
</gene>
<reference evidence="2" key="1">
    <citation type="journal article" date="2013" name="Genome Biol.">
        <title>Reference genomes and transcriptomes of Nicotiana sylvestris and Nicotiana tomentosiformis.</title>
        <authorList>
            <person name="Sierro N."/>
            <person name="Battey J.N."/>
            <person name="Ouadi S."/>
            <person name="Bovet L."/>
            <person name="Goepfert S."/>
            <person name="Bakaher N."/>
            <person name="Peitsch M.C."/>
            <person name="Ivanov N.V."/>
        </authorList>
    </citation>
    <scope>NUCLEOTIDE SEQUENCE [LARGE SCALE GENOMIC DNA]</scope>
</reference>
<evidence type="ECO:0000313" key="3">
    <source>
        <dbReference type="RefSeq" id="XP_009784893.1"/>
    </source>
</evidence>
<name>A0A1U7X229_NICSY</name>
<dbReference type="AlphaFoldDB" id="A0A1U7X229"/>
<evidence type="ECO:0000313" key="2">
    <source>
        <dbReference type="Proteomes" id="UP000189701"/>
    </source>
</evidence>
<reference evidence="3" key="2">
    <citation type="submission" date="2025-08" db="UniProtKB">
        <authorList>
            <consortium name="RefSeq"/>
        </authorList>
    </citation>
    <scope>IDENTIFICATION</scope>
    <source>
        <tissue evidence="3">Leaf</tissue>
    </source>
</reference>
<proteinExistence type="predicted"/>
<feature type="region of interest" description="Disordered" evidence="1">
    <location>
        <begin position="74"/>
        <end position="94"/>
    </location>
</feature>
<dbReference type="Proteomes" id="UP000189701">
    <property type="component" value="Unplaced"/>
</dbReference>
<sequence length="106" mass="12320">MMNQKKFSIPTRGEAYVIKSTGNKWKDYKCDLKNVYTTKYKTKDALLRNRPSHIPRDQWTGLLSYWLSDKAKKRTQANRNNRSNQKMPHIGGSKSIAALMDEKVTV</sequence>
<evidence type="ECO:0000256" key="1">
    <source>
        <dbReference type="SAM" id="MobiDB-lite"/>
    </source>
</evidence>
<dbReference type="PANTHER" id="PTHR33144">
    <property type="entry name" value="OS10G0409366 PROTEIN-RELATED"/>
    <property type="match status" value="1"/>
</dbReference>
<organism evidence="2 3">
    <name type="scientific">Nicotiana sylvestris</name>
    <name type="common">Wood tobacco</name>
    <name type="synonym">South American tobacco</name>
    <dbReference type="NCBI Taxonomy" id="4096"/>
    <lineage>
        <taxon>Eukaryota</taxon>
        <taxon>Viridiplantae</taxon>
        <taxon>Streptophyta</taxon>
        <taxon>Embryophyta</taxon>
        <taxon>Tracheophyta</taxon>
        <taxon>Spermatophyta</taxon>
        <taxon>Magnoliopsida</taxon>
        <taxon>eudicotyledons</taxon>
        <taxon>Gunneridae</taxon>
        <taxon>Pentapetalae</taxon>
        <taxon>asterids</taxon>
        <taxon>lamiids</taxon>
        <taxon>Solanales</taxon>
        <taxon>Solanaceae</taxon>
        <taxon>Nicotianoideae</taxon>
        <taxon>Nicotianeae</taxon>
        <taxon>Nicotiana</taxon>
    </lineage>
</organism>
<feature type="compositionally biased region" description="Polar residues" evidence="1">
    <location>
        <begin position="77"/>
        <end position="86"/>
    </location>
</feature>
<protein>
    <submittedName>
        <fullName evidence="3">Uncharacterized protein LOC104233227</fullName>
    </submittedName>
</protein>
<accession>A0A1U7X229</accession>
<dbReference type="STRING" id="4096.A0A1U7X229"/>
<dbReference type="Pfam" id="PF03004">
    <property type="entry name" value="Transposase_24"/>
    <property type="match status" value="1"/>
</dbReference>
<dbReference type="InterPro" id="IPR004252">
    <property type="entry name" value="Probable_transposase_24"/>
</dbReference>
<dbReference type="OrthoDB" id="1226703at2759"/>